<comment type="caution">
    <text evidence="1">The sequence shown here is derived from an EMBL/GenBank/DDBJ whole genome shotgun (WGS) entry which is preliminary data.</text>
</comment>
<proteinExistence type="predicted"/>
<accession>A0AA42CPE9</accession>
<organism evidence="1 2">
    <name type="scientific">Lichenifustis flavocetrariae</name>
    <dbReference type="NCBI Taxonomy" id="2949735"/>
    <lineage>
        <taxon>Bacteria</taxon>
        <taxon>Pseudomonadati</taxon>
        <taxon>Pseudomonadota</taxon>
        <taxon>Alphaproteobacteria</taxon>
        <taxon>Hyphomicrobiales</taxon>
        <taxon>Lichenihabitantaceae</taxon>
        <taxon>Lichenifustis</taxon>
    </lineage>
</organism>
<sequence length="98" mass="11138">MLRSNPEPAMPLTHIDEPAEVDAFGIRFTMDHYGERVRCHAFRSAITAMADHAATSDEDLLAMFELNRPLYERLANNLFDAGHRNPWIEVYLVPAQPA</sequence>
<dbReference type="InterPro" id="IPR009962">
    <property type="entry name" value="DUF1488"/>
</dbReference>
<evidence type="ECO:0000313" key="2">
    <source>
        <dbReference type="Proteomes" id="UP001165667"/>
    </source>
</evidence>
<evidence type="ECO:0000313" key="1">
    <source>
        <dbReference type="EMBL" id="MCW6510325.1"/>
    </source>
</evidence>
<keyword evidence="2" id="KW-1185">Reference proteome</keyword>
<dbReference type="Proteomes" id="UP001165667">
    <property type="component" value="Unassembled WGS sequence"/>
</dbReference>
<dbReference type="Pfam" id="PF07369">
    <property type="entry name" value="DUF1488"/>
    <property type="match status" value="1"/>
</dbReference>
<reference evidence="1" key="1">
    <citation type="submission" date="2022-05" db="EMBL/GenBank/DDBJ databases">
        <authorList>
            <person name="Pankratov T."/>
        </authorList>
    </citation>
    <scope>NUCLEOTIDE SEQUENCE</scope>
    <source>
        <strain evidence="1">BP6-180914</strain>
    </source>
</reference>
<dbReference type="RefSeq" id="WP_282586694.1">
    <property type="nucleotide sequence ID" value="NZ_JAMOIM010000014.1"/>
</dbReference>
<name>A0AA42CPE9_9HYPH</name>
<dbReference type="InterPro" id="IPR036692">
    <property type="entry name" value="Shew3726-like_sf"/>
</dbReference>
<dbReference type="EMBL" id="JAMOIM010000014">
    <property type="protein sequence ID" value="MCW6510325.1"/>
    <property type="molecule type" value="Genomic_DNA"/>
</dbReference>
<dbReference type="SUPFAM" id="SSF160272">
    <property type="entry name" value="Shew3726-like"/>
    <property type="match status" value="1"/>
</dbReference>
<gene>
    <name evidence="1" type="ORF">M8523_20105</name>
</gene>
<dbReference type="AlphaFoldDB" id="A0AA42CPE9"/>
<protein>
    <submittedName>
        <fullName evidence="1">DUF1488 family protein</fullName>
    </submittedName>
</protein>